<evidence type="ECO:0000313" key="2">
    <source>
        <dbReference type="EMBL" id="MBP3953122.1"/>
    </source>
</evidence>
<sequence>MDFYLVLLVFSIPVTVAVLLIWVYRIKKNSETQLEQNERIIQLLEKRSKE</sequence>
<dbReference type="AlphaFoldDB" id="A0A940WYI2"/>
<reference evidence="2" key="1">
    <citation type="submission" date="2021-03" db="EMBL/GenBank/DDBJ databases">
        <title>Bacillus suaedae sp. nov., isolated from Suaeda aralocaspica.</title>
        <authorList>
            <person name="Lei R.F.R."/>
        </authorList>
    </citation>
    <scope>NUCLEOTIDE SEQUENCE</scope>
    <source>
        <strain evidence="2">YZJH907-2</strain>
    </source>
</reference>
<dbReference type="Proteomes" id="UP000678228">
    <property type="component" value="Unassembled WGS sequence"/>
</dbReference>
<gene>
    <name evidence="2" type="ORF">J7W16_18525</name>
</gene>
<protein>
    <submittedName>
        <fullName evidence="2">Uncharacterized protein</fullName>
    </submittedName>
</protein>
<name>A0A940WYI2_9BACI</name>
<proteinExistence type="predicted"/>
<comment type="caution">
    <text evidence="2">The sequence shown here is derived from an EMBL/GenBank/DDBJ whole genome shotgun (WGS) entry which is preliminary data.</text>
</comment>
<keyword evidence="3" id="KW-1185">Reference proteome</keyword>
<dbReference type="EMBL" id="JAGKSQ010000010">
    <property type="protein sequence ID" value="MBP3953122.1"/>
    <property type="molecule type" value="Genomic_DNA"/>
</dbReference>
<organism evidence="2 3">
    <name type="scientific">Halalkalibacter suaedae</name>
    <dbReference type="NCBI Taxonomy" id="2822140"/>
    <lineage>
        <taxon>Bacteria</taxon>
        <taxon>Bacillati</taxon>
        <taxon>Bacillota</taxon>
        <taxon>Bacilli</taxon>
        <taxon>Bacillales</taxon>
        <taxon>Bacillaceae</taxon>
        <taxon>Halalkalibacter</taxon>
    </lineage>
</organism>
<dbReference type="RefSeq" id="WP_210598978.1">
    <property type="nucleotide sequence ID" value="NZ_JAGKSQ010000010.1"/>
</dbReference>
<feature type="transmembrane region" description="Helical" evidence="1">
    <location>
        <begin position="6"/>
        <end position="24"/>
    </location>
</feature>
<keyword evidence="1" id="KW-1133">Transmembrane helix</keyword>
<evidence type="ECO:0000313" key="3">
    <source>
        <dbReference type="Proteomes" id="UP000678228"/>
    </source>
</evidence>
<accession>A0A940WYI2</accession>
<keyword evidence="1" id="KW-0812">Transmembrane</keyword>
<evidence type="ECO:0000256" key="1">
    <source>
        <dbReference type="SAM" id="Phobius"/>
    </source>
</evidence>
<keyword evidence="1" id="KW-0472">Membrane</keyword>